<dbReference type="SUPFAM" id="SSF50978">
    <property type="entry name" value="WD40 repeat-like"/>
    <property type="match status" value="1"/>
</dbReference>
<evidence type="ECO:0000256" key="9">
    <source>
        <dbReference type="ARBA" id="ARBA00023163"/>
    </source>
</evidence>
<dbReference type="InterPro" id="IPR036322">
    <property type="entry name" value="WD40_repeat_dom_sf"/>
</dbReference>
<reference evidence="16" key="1">
    <citation type="submission" date="2025-08" db="UniProtKB">
        <authorList>
            <consortium name="Ensembl"/>
        </authorList>
    </citation>
    <scope>IDENTIFICATION</scope>
</reference>
<dbReference type="Pfam" id="PF07569">
    <property type="entry name" value="Hira"/>
    <property type="match status" value="1"/>
</dbReference>
<evidence type="ECO:0000256" key="7">
    <source>
        <dbReference type="ARBA" id="ARBA00022853"/>
    </source>
</evidence>
<organism evidence="16 17">
    <name type="scientific">Fundulus heteroclitus</name>
    <name type="common">Killifish</name>
    <name type="synonym">Mummichog</name>
    <dbReference type="NCBI Taxonomy" id="8078"/>
    <lineage>
        <taxon>Eukaryota</taxon>
        <taxon>Metazoa</taxon>
        <taxon>Chordata</taxon>
        <taxon>Craniata</taxon>
        <taxon>Vertebrata</taxon>
        <taxon>Euteleostomi</taxon>
        <taxon>Actinopterygii</taxon>
        <taxon>Neopterygii</taxon>
        <taxon>Teleostei</taxon>
        <taxon>Neoteleostei</taxon>
        <taxon>Acanthomorphata</taxon>
        <taxon>Ovalentaria</taxon>
        <taxon>Atherinomorphae</taxon>
        <taxon>Cyprinodontiformes</taxon>
        <taxon>Fundulidae</taxon>
        <taxon>Fundulus</taxon>
    </lineage>
</organism>
<feature type="repeat" description="WD" evidence="11">
    <location>
        <begin position="63"/>
        <end position="95"/>
    </location>
</feature>
<feature type="region of interest" description="Disordered" evidence="13">
    <location>
        <begin position="488"/>
        <end position="539"/>
    </location>
</feature>
<protein>
    <recommendedName>
        <fullName evidence="3 12">Protein HIRA</fullName>
    </recommendedName>
</protein>
<dbReference type="AlphaFoldDB" id="A0A3Q2Q1D1"/>
<dbReference type="STRING" id="8078.ENSFHEP00000019607"/>
<dbReference type="InterPro" id="IPR055410">
    <property type="entry name" value="Beta-prop_CAF1B_HIR1"/>
</dbReference>
<dbReference type="InterPro" id="IPR001680">
    <property type="entry name" value="WD40_rpt"/>
</dbReference>
<evidence type="ECO:0000256" key="3">
    <source>
        <dbReference type="ARBA" id="ARBA00021597"/>
    </source>
</evidence>
<dbReference type="Pfam" id="PF24105">
    <property type="entry name" value="Beta-prop_CAF1B_HIR1"/>
    <property type="match status" value="1"/>
</dbReference>
<keyword evidence="4 12" id="KW-0678">Repressor</keyword>
<dbReference type="GO" id="GO:0006351">
    <property type="term" value="P:DNA-templated transcription"/>
    <property type="evidence" value="ECO:0007669"/>
    <property type="project" value="InterPro"/>
</dbReference>
<keyword evidence="9 12" id="KW-0804">Transcription</keyword>
<evidence type="ECO:0000256" key="4">
    <source>
        <dbReference type="ARBA" id="ARBA00022491"/>
    </source>
</evidence>
<dbReference type="InterPro" id="IPR031120">
    <property type="entry name" value="HIR1-like"/>
</dbReference>
<dbReference type="GO" id="GO:0006338">
    <property type="term" value="P:chromatin remodeling"/>
    <property type="evidence" value="ECO:0007669"/>
    <property type="project" value="InterPro"/>
</dbReference>
<feature type="compositionally biased region" description="Low complexity" evidence="13">
    <location>
        <begin position="415"/>
        <end position="426"/>
    </location>
</feature>
<comment type="function">
    <text evidence="12">Required for replication-independent chromatin assembly and for the periodic repression of histone gene transcription during the cell cycle.</text>
</comment>
<dbReference type="PANTHER" id="PTHR13831">
    <property type="entry name" value="MEMBER OF THE HIR1 FAMILY OF WD-REPEAT PROTEINS"/>
    <property type="match status" value="1"/>
</dbReference>
<comment type="similarity">
    <text evidence="2 12">Belongs to the WD repeat HIR1 family.</text>
</comment>
<evidence type="ECO:0000256" key="8">
    <source>
        <dbReference type="ARBA" id="ARBA00023015"/>
    </source>
</evidence>
<feature type="repeat" description="WD" evidence="11">
    <location>
        <begin position="167"/>
        <end position="198"/>
    </location>
</feature>
<dbReference type="Ensembl" id="ENSFHET00000028906.1">
    <property type="protein sequence ID" value="ENSFHEP00000019607.1"/>
    <property type="gene ID" value="ENSFHEG00000021582.1"/>
</dbReference>
<dbReference type="GO" id="GO:0006355">
    <property type="term" value="P:regulation of DNA-templated transcription"/>
    <property type="evidence" value="ECO:0007669"/>
    <property type="project" value="InterPro"/>
</dbReference>
<keyword evidence="10 12" id="KW-0539">Nucleus</keyword>
<keyword evidence="17" id="KW-1185">Reference proteome</keyword>
<dbReference type="PROSITE" id="PS50294">
    <property type="entry name" value="WD_REPEATS_REGION"/>
    <property type="match status" value="3"/>
</dbReference>
<dbReference type="FunFam" id="2.130.10.10:FF:000075">
    <property type="entry name" value="Protein HIRA"/>
    <property type="match status" value="1"/>
</dbReference>
<feature type="repeat" description="WD" evidence="11">
    <location>
        <begin position="124"/>
        <end position="165"/>
    </location>
</feature>
<sequence>LNLLKNLWCSKPIFSVDIHPDGTKFATGGQGEDSGKVMIWNMAPVLREEDEKNENIPKMLCQMDNHLACVNCVRWSNNGLYLASGGDDKLVMVWKRAALIGPSTVFGSSSKLANVEQWRCVTILRNHTGDVMDVAWSPHDVWLASCSVDNTIVIWNARKFPEMVTCLRGHTGLVKGLTWDPVGKYIASQADDHSLKVWRTVDWQMDANITKPFSECGGTTHVLRLSWSPDGQYLVSAHAMNNSGPTAQIVERDGWKTNMDFVGHRKAVTVVKFNPKIFKKKQKNGSSPKPSCPYCCCAVGSKDRSLSVWLTSLKRPLVVIHDLFDKSIMDISWTLTGLGMLVCSMDGTVAYLDFSLDELGDPLSEEEKNTIHQNIYGKSLAITNTEVQLSTTIIENPEMLKYQQERQNSAQTNVGAAAAGPESAAPKVNSVMNGESLEDIRKNLLKKQVETRTADGRRRITPLCIAQLDTGDFSPALFNSAPILPSGSSLSNQLAPQLNSDSSPGQPASLGLRPSQDGVLTSPPANSGAKGPEDDRDGLKSSLLLTSASKIEPMKALDSRFTERSKATPGVPSAISSTAGLTPLERPKDGVSALKEVKTKEETSSDSEDKMAAINKNLSFAKRKPELLLDGGEVVEKRKKGRPRKDKMAATMAQPFTQITPPPPEREPSRAAAPPPPAAVLRLPTPSPQKAFSLQVSMEPSVFLEVENEMSMVAGSKLSQLRCSRDGRDWNTLLPSSVLMAAGSSDVLAVACDDRMMSVFSCCGRRLLPAIQLASPISALHCSAHFVMALTAGAALSVWDVQRQKALVRNESLQPLLSGADTTVSQSMLTQQGVPVIGLSNGKSYCFNELDQNQPTAAPLQKHLFVYLMRFHSNVLMVSLLGSIGAGRTGLHKRELLREVLPVIGENLRFQRLFTEYQDQLELLRLK</sequence>
<dbReference type="GO" id="GO:0031491">
    <property type="term" value="F:nucleosome binding"/>
    <property type="evidence" value="ECO:0007669"/>
    <property type="project" value="TreeGrafter"/>
</dbReference>
<feature type="compositionally biased region" description="Polar residues" evidence="13">
    <location>
        <begin position="488"/>
        <end position="506"/>
    </location>
</feature>
<evidence type="ECO:0000256" key="2">
    <source>
        <dbReference type="ARBA" id="ARBA00007306"/>
    </source>
</evidence>
<name>A0A3Q2Q1D1_FUNHE</name>
<evidence type="ECO:0000256" key="5">
    <source>
        <dbReference type="ARBA" id="ARBA00022574"/>
    </source>
</evidence>
<dbReference type="CDD" id="cd00200">
    <property type="entry name" value="WD40"/>
    <property type="match status" value="1"/>
</dbReference>
<keyword evidence="6 12" id="KW-0677">Repeat</keyword>
<evidence type="ECO:0000256" key="1">
    <source>
        <dbReference type="ARBA" id="ARBA00004123"/>
    </source>
</evidence>
<evidence type="ECO:0000259" key="14">
    <source>
        <dbReference type="Pfam" id="PF07569"/>
    </source>
</evidence>
<dbReference type="SMART" id="SM00320">
    <property type="entry name" value="WD40"/>
    <property type="match status" value="7"/>
</dbReference>
<feature type="compositionally biased region" description="Basic and acidic residues" evidence="13">
    <location>
        <begin position="555"/>
        <end position="566"/>
    </location>
</feature>
<feature type="region of interest" description="Disordered" evidence="13">
    <location>
        <begin position="406"/>
        <end position="429"/>
    </location>
</feature>
<feature type="region of interest" description="Disordered" evidence="13">
    <location>
        <begin position="555"/>
        <end position="608"/>
    </location>
</feature>
<dbReference type="GeneTree" id="ENSGT00550000074919"/>
<dbReference type="InterPro" id="IPR011494">
    <property type="entry name" value="HIRA-like_C"/>
</dbReference>
<feature type="compositionally biased region" description="Basic and acidic residues" evidence="13">
    <location>
        <begin position="585"/>
        <end position="608"/>
    </location>
</feature>
<accession>A0A3Q2Q1D1</accession>
<keyword evidence="8 12" id="KW-0805">Transcription regulation</keyword>
<feature type="domain" description="Protein HIRA-like C-terminal" evidence="14">
    <location>
        <begin position="764"/>
        <end position="849"/>
    </location>
</feature>
<dbReference type="Proteomes" id="UP000265000">
    <property type="component" value="Unplaced"/>
</dbReference>
<dbReference type="InterPro" id="IPR015943">
    <property type="entry name" value="WD40/YVTN_repeat-like_dom_sf"/>
</dbReference>
<comment type="subcellular location">
    <subcellularLocation>
        <location evidence="1 12">Nucleus</location>
    </subcellularLocation>
</comment>
<dbReference type="FunFam" id="2.130.10.10:FF:000105">
    <property type="entry name" value="Protein HIRA"/>
    <property type="match status" value="1"/>
</dbReference>
<feature type="region of interest" description="Disordered" evidence="13">
    <location>
        <begin position="637"/>
        <end position="678"/>
    </location>
</feature>
<evidence type="ECO:0000259" key="15">
    <source>
        <dbReference type="Pfam" id="PF24105"/>
    </source>
</evidence>
<evidence type="ECO:0000256" key="13">
    <source>
        <dbReference type="SAM" id="MobiDB-lite"/>
    </source>
</evidence>
<feature type="domain" description="CAF1B/HIR1 beta-propeller" evidence="15">
    <location>
        <begin position="11"/>
        <end position="359"/>
    </location>
</feature>
<dbReference type="GO" id="GO:0000417">
    <property type="term" value="C:HIR complex"/>
    <property type="evidence" value="ECO:0007669"/>
    <property type="project" value="TreeGrafter"/>
</dbReference>
<dbReference type="Gene3D" id="2.130.10.10">
    <property type="entry name" value="YVTN repeat-like/Quinoprotein amine dehydrogenase"/>
    <property type="match status" value="2"/>
</dbReference>
<keyword evidence="7 12" id="KW-0156">Chromatin regulator</keyword>
<evidence type="ECO:0000256" key="12">
    <source>
        <dbReference type="RuleBase" id="RU364014"/>
    </source>
</evidence>
<evidence type="ECO:0000313" key="16">
    <source>
        <dbReference type="Ensembl" id="ENSFHEP00000019607.1"/>
    </source>
</evidence>
<evidence type="ECO:0000256" key="11">
    <source>
        <dbReference type="PROSITE-ProRule" id="PRU00221"/>
    </source>
</evidence>
<dbReference type="GO" id="GO:0005634">
    <property type="term" value="C:nucleus"/>
    <property type="evidence" value="ECO:0007669"/>
    <property type="project" value="UniProtKB-SubCell"/>
</dbReference>
<keyword evidence="5 11" id="KW-0853">WD repeat</keyword>
<evidence type="ECO:0000256" key="6">
    <source>
        <dbReference type="ARBA" id="ARBA00022737"/>
    </source>
</evidence>
<dbReference type="PROSITE" id="PS50082">
    <property type="entry name" value="WD_REPEATS_2"/>
    <property type="match status" value="3"/>
</dbReference>
<evidence type="ECO:0000313" key="17">
    <source>
        <dbReference type="Proteomes" id="UP000265000"/>
    </source>
</evidence>
<dbReference type="GO" id="GO:0000785">
    <property type="term" value="C:chromatin"/>
    <property type="evidence" value="ECO:0007669"/>
    <property type="project" value="TreeGrafter"/>
</dbReference>
<evidence type="ECO:0000256" key="10">
    <source>
        <dbReference type="ARBA" id="ARBA00023242"/>
    </source>
</evidence>
<proteinExistence type="inferred from homology"/>
<reference evidence="16" key="2">
    <citation type="submission" date="2025-09" db="UniProtKB">
        <authorList>
            <consortium name="Ensembl"/>
        </authorList>
    </citation>
    <scope>IDENTIFICATION</scope>
</reference>
<dbReference type="PANTHER" id="PTHR13831:SF0">
    <property type="entry name" value="PROTEIN HIRA"/>
    <property type="match status" value="1"/>
</dbReference>